<dbReference type="EMBL" id="JAGIOE010000001">
    <property type="protein sequence ID" value="MBP2376190.1"/>
    <property type="molecule type" value="Genomic_DNA"/>
</dbReference>
<proteinExistence type="predicted"/>
<dbReference type="PANTHER" id="PTHR33933">
    <property type="entry name" value="NUCLEOTIDYLTRANSFERASE"/>
    <property type="match status" value="1"/>
</dbReference>
<organism evidence="2 3">
    <name type="scientific">Paeniglutamicibacter psychrophenolicus</name>
    <dbReference type="NCBI Taxonomy" id="257454"/>
    <lineage>
        <taxon>Bacteria</taxon>
        <taxon>Bacillati</taxon>
        <taxon>Actinomycetota</taxon>
        <taxon>Actinomycetes</taxon>
        <taxon>Micrococcales</taxon>
        <taxon>Micrococcaceae</taxon>
        <taxon>Paeniglutamicibacter</taxon>
    </lineage>
</organism>
<dbReference type="Pfam" id="PF01909">
    <property type="entry name" value="NTP_transf_2"/>
    <property type="match status" value="1"/>
</dbReference>
<reference evidence="2 3" key="1">
    <citation type="submission" date="2021-03" db="EMBL/GenBank/DDBJ databases">
        <title>Sequencing the genomes of 1000 actinobacteria strains.</title>
        <authorList>
            <person name="Klenk H.-P."/>
        </authorList>
    </citation>
    <scope>NUCLEOTIDE SEQUENCE [LARGE SCALE GENOMIC DNA]</scope>
    <source>
        <strain evidence="2 3">DSM 15454</strain>
    </source>
</reference>
<name>A0ABS4WJ03_9MICC</name>
<protein>
    <submittedName>
        <fullName evidence="2">Nucleotidyltransferase</fullName>
    </submittedName>
</protein>
<evidence type="ECO:0000259" key="1">
    <source>
        <dbReference type="Pfam" id="PF01909"/>
    </source>
</evidence>
<accession>A0ABS4WJ03</accession>
<evidence type="ECO:0000313" key="2">
    <source>
        <dbReference type="EMBL" id="MBP2376190.1"/>
    </source>
</evidence>
<dbReference type="InterPro" id="IPR052548">
    <property type="entry name" value="Type_VII_TA_antitoxin"/>
</dbReference>
<keyword evidence="3" id="KW-1185">Reference proteome</keyword>
<dbReference type="InterPro" id="IPR002934">
    <property type="entry name" value="Polymerase_NTP_transf_dom"/>
</dbReference>
<feature type="domain" description="Polymerase nucleotidyl transferase" evidence="1">
    <location>
        <begin position="96"/>
        <end position="141"/>
    </location>
</feature>
<dbReference type="SUPFAM" id="SSF81301">
    <property type="entry name" value="Nucleotidyltransferase"/>
    <property type="match status" value="1"/>
</dbReference>
<evidence type="ECO:0000313" key="3">
    <source>
        <dbReference type="Proteomes" id="UP000766570"/>
    </source>
</evidence>
<sequence length="204" mass="22542">MRMQNPFAAISPTGVDSIVLSVLARSTGMYTTSDIMGLLPEKASREAVRQATARLVVQGVIIEQRAGILSMFTLNREHLLADAILAISKAKRTFIARLREEISSWPMQPVTVMLFGSAARNEMGNGSDIDLLVVVPDTWPEDENHIQQLSGRASLWTGNDVRPLVYTESEVADAPIFNSILTDGIDVAGDKNWLRKRIRKVPVR</sequence>
<dbReference type="PANTHER" id="PTHR33933:SF1">
    <property type="entry name" value="PROTEIN ADENYLYLTRANSFERASE MNTA-RELATED"/>
    <property type="match status" value="1"/>
</dbReference>
<gene>
    <name evidence="2" type="ORF">JOF46_004102</name>
</gene>
<dbReference type="InterPro" id="IPR043519">
    <property type="entry name" value="NT_sf"/>
</dbReference>
<dbReference type="CDD" id="cd05403">
    <property type="entry name" value="NT_KNTase_like"/>
    <property type="match status" value="1"/>
</dbReference>
<comment type="caution">
    <text evidence="2">The sequence shown here is derived from an EMBL/GenBank/DDBJ whole genome shotgun (WGS) entry which is preliminary data.</text>
</comment>
<dbReference type="Proteomes" id="UP000766570">
    <property type="component" value="Unassembled WGS sequence"/>
</dbReference>
<dbReference type="Gene3D" id="3.30.460.10">
    <property type="entry name" value="Beta Polymerase, domain 2"/>
    <property type="match status" value="1"/>
</dbReference>